<evidence type="ECO:0000313" key="2">
    <source>
        <dbReference type="EMBL" id="MDQ1120987.1"/>
    </source>
</evidence>
<protein>
    <submittedName>
        <fullName evidence="2">Tetrahydromethanopterin S-methyltransferase subunit F</fullName>
    </submittedName>
</protein>
<gene>
    <name evidence="2" type="ORF">QE383_003295</name>
</gene>
<dbReference type="AlphaFoldDB" id="A0AAW8GGX3"/>
<organism evidence="2 3">
    <name type="scientific">Pseudoxanthomonas winnipegensis</name>
    <dbReference type="NCBI Taxonomy" id="2480810"/>
    <lineage>
        <taxon>Bacteria</taxon>
        <taxon>Pseudomonadati</taxon>
        <taxon>Pseudomonadota</taxon>
        <taxon>Gammaproteobacteria</taxon>
        <taxon>Lysobacterales</taxon>
        <taxon>Lysobacteraceae</taxon>
        <taxon>Pseudoxanthomonas</taxon>
    </lineage>
</organism>
<keyword evidence="1" id="KW-0812">Transmembrane</keyword>
<comment type="caution">
    <text evidence="2">The sequence shown here is derived from an EMBL/GenBank/DDBJ whole genome shotgun (WGS) entry which is preliminary data.</text>
</comment>
<dbReference type="Proteomes" id="UP001234354">
    <property type="component" value="Unassembled WGS sequence"/>
</dbReference>
<proteinExistence type="predicted"/>
<evidence type="ECO:0000256" key="1">
    <source>
        <dbReference type="SAM" id="Phobius"/>
    </source>
</evidence>
<dbReference type="EMBL" id="JAUTBB010000001">
    <property type="protein sequence ID" value="MDQ1120987.1"/>
    <property type="molecule type" value="Genomic_DNA"/>
</dbReference>
<sequence length="34" mass="3675">MGAWLLLILIALAAGFVIALVAVGIKLLLEKRKR</sequence>
<feature type="transmembrane region" description="Helical" evidence="1">
    <location>
        <begin position="6"/>
        <end position="29"/>
    </location>
</feature>
<keyword evidence="1" id="KW-1133">Transmembrane helix</keyword>
<reference evidence="2" key="1">
    <citation type="submission" date="2023-07" db="EMBL/GenBank/DDBJ databases">
        <title>Functional and genomic diversity of the sorghum phyllosphere microbiome.</title>
        <authorList>
            <person name="Shade A."/>
        </authorList>
    </citation>
    <scope>NUCLEOTIDE SEQUENCE</scope>
    <source>
        <strain evidence="2">SORGH_AS_0908</strain>
    </source>
</reference>
<accession>A0AAW8GGX3</accession>
<keyword evidence="1" id="KW-0472">Membrane</keyword>
<name>A0AAW8GGX3_9GAMM</name>
<evidence type="ECO:0000313" key="3">
    <source>
        <dbReference type="Proteomes" id="UP001234354"/>
    </source>
</evidence>